<sequence>MTVIENLGQMSPRAWYPTRHGQILKKQQALLDNQYCRDRNLRSTDSRQHGGFLFHQRPRLAIIDQPSARVRRDTELKSPPASRAALTTRSPSRIPARASIDLILVQSPVDGVTPFPGSLIKAARQISRYITQQEGE</sequence>
<proteinExistence type="predicted"/>
<accession>A0ABM7G736</accession>
<evidence type="ECO:0000256" key="1">
    <source>
        <dbReference type="SAM" id="MobiDB-lite"/>
    </source>
</evidence>
<name>A0ABM7G736_9SPHN</name>
<feature type="region of interest" description="Disordered" evidence="1">
    <location>
        <begin position="70"/>
        <end position="91"/>
    </location>
</feature>
<keyword evidence="3" id="KW-1185">Reference proteome</keyword>
<evidence type="ECO:0000313" key="3">
    <source>
        <dbReference type="Proteomes" id="UP001059971"/>
    </source>
</evidence>
<evidence type="ECO:0000313" key="2">
    <source>
        <dbReference type="EMBL" id="BBF70636.1"/>
    </source>
</evidence>
<reference evidence="2" key="1">
    <citation type="submission" date="2018-07" db="EMBL/GenBank/DDBJ databases">
        <title>Complete genome sequence of Sphingomonas bisphenolicum strain AO1, a bisphenol A degradative bacterium isolated from Japanese farm field.</title>
        <authorList>
            <person name="Murakami M."/>
            <person name="Koh M."/>
            <person name="Koba S."/>
            <person name="Matsumura Y."/>
        </authorList>
    </citation>
    <scope>NUCLEOTIDE SEQUENCE</scope>
    <source>
        <strain evidence="2">AO1</strain>
    </source>
</reference>
<dbReference type="RefSeq" id="WP_261934913.1">
    <property type="nucleotide sequence ID" value="NZ_AP018817.1"/>
</dbReference>
<organism evidence="2 3">
    <name type="scientific">Sphingomonas bisphenolicum</name>
    <dbReference type="NCBI Taxonomy" id="296544"/>
    <lineage>
        <taxon>Bacteria</taxon>
        <taxon>Pseudomonadati</taxon>
        <taxon>Pseudomonadota</taxon>
        <taxon>Alphaproteobacteria</taxon>
        <taxon>Sphingomonadales</taxon>
        <taxon>Sphingomonadaceae</taxon>
        <taxon>Sphingomonas</taxon>
    </lineage>
</organism>
<dbReference type="Proteomes" id="UP001059971">
    <property type="component" value="Chromosome 1"/>
</dbReference>
<dbReference type="EMBL" id="AP018817">
    <property type="protein sequence ID" value="BBF70636.1"/>
    <property type="molecule type" value="Genomic_DNA"/>
</dbReference>
<protein>
    <submittedName>
        <fullName evidence="2">Uncharacterized protein</fullName>
    </submittedName>
</protein>
<gene>
    <name evidence="2" type="ORF">SBA_ch1_28360</name>
</gene>